<evidence type="ECO:0000313" key="2">
    <source>
        <dbReference type="EMBL" id="KAK9161342.1"/>
    </source>
</evidence>
<keyword evidence="1" id="KW-0472">Membrane</keyword>
<dbReference type="EMBL" id="JBBNAF010000003">
    <property type="protein sequence ID" value="KAK9161342.1"/>
    <property type="molecule type" value="Genomic_DNA"/>
</dbReference>
<comment type="caution">
    <text evidence="2">The sequence shown here is derived from an EMBL/GenBank/DDBJ whole genome shotgun (WGS) entry which is preliminary data.</text>
</comment>
<gene>
    <name evidence="2" type="ORF">Syun_007683</name>
</gene>
<organism evidence="2 3">
    <name type="scientific">Stephania yunnanensis</name>
    <dbReference type="NCBI Taxonomy" id="152371"/>
    <lineage>
        <taxon>Eukaryota</taxon>
        <taxon>Viridiplantae</taxon>
        <taxon>Streptophyta</taxon>
        <taxon>Embryophyta</taxon>
        <taxon>Tracheophyta</taxon>
        <taxon>Spermatophyta</taxon>
        <taxon>Magnoliopsida</taxon>
        <taxon>Ranunculales</taxon>
        <taxon>Menispermaceae</taxon>
        <taxon>Menispermoideae</taxon>
        <taxon>Cissampelideae</taxon>
        <taxon>Stephania</taxon>
    </lineage>
</organism>
<dbReference type="AlphaFoldDB" id="A0AAP0L0L9"/>
<keyword evidence="3" id="KW-1185">Reference proteome</keyword>
<evidence type="ECO:0000256" key="1">
    <source>
        <dbReference type="SAM" id="Phobius"/>
    </source>
</evidence>
<name>A0AAP0L0L9_9MAGN</name>
<reference evidence="2 3" key="1">
    <citation type="submission" date="2024-01" db="EMBL/GenBank/DDBJ databases">
        <title>Genome assemblies of Stephania.</title>
        <authorList>
            <person name="Yang L."/>
        </authorList>
    </citation>
    <scope>NUCLEOTIDE SEQUENCE [LARGE SCALE GENOMIC DNA]</scope>
    <source>
        <strain evidence="2">YNDBR</strain>
        <tissue evidence="2">Leaf</tissue>
    </source>
</reference>
<dbReference type="Proteomes" id="UP001420932">
    <property type="component" value="Unassembled WGS sequence"/>
</dbReference>
<keyword evidence="1" id="KW-0812">Transmembrane</keyword>
<accession>A0AAP0L0L9</accession>
<proteinExistence type="predicted"/>
<evidence type="ECO:0000313" key="3">
    <source>
        <dbReference type="Proteomes" id="UP001420932"/>
    </source>
</evidence>
<keyword evidence="1" id="KW-1133">Transmembrane helix</keyword>
<feature type="transmembrane region" description="Helical" evidence="1">
    <location>
        <begin position="20"/>
        <end position="39"/>
    </location>
</feature>
<protein>
    <submittedName>
        <fullName evidence="2">Uncharacterized protein</fullName>
    </submittedName>
</protein>
<sequence length="57" mass="6754">MKKASSRESELISKDQYQQLLKNCILVFLFIMFEAYQHGHFLTMGSRHLFCFYADGM</sequence>